<protein>
    <submittedName>
        <fullName evidence="6">Uncharacterized protein</fullName>
    </submittedName>
</protein>
<keyword evidence="4" id="KW-0732">Signal</keyword>
<keyword evidence="3" id="KW-0964">Secreted</keyword>
<reference evidence="6" key="1">
    <citation type="journal article" date="2023" name="Insect Mol. Biol.">
        <title>Genome sequencing provides insights into the evolution of gene families encoding plant cell wall-degrading enzymes in longhorned beetles.</title>
        <authorList>
            <person name="Shin N.R."/>
            <person name="Okamura Y."/>
            <person name="Kirsch R."/>
            <person name="Pauchet Y."/>
        </authorList>
    </citation>
    <scope>NUCLEOTIDE SEQUENCE</scope>
    <source>
        <strain evidence="6">MMC_N1</strain>
    </source>
</reference>
<dbReference type="Gene3D" id="2.120.10.30">
    <property type="entry name" value="TolB, C-terminal domain"/>
    <property type="match status" value="1"/>
</dbReference>
<proteinExistence type="inferred from homology"/>
<comment type="similarity">
    <text evidence="2">Belongs to the major royal jelly protein family.</text>
</comment>
<dbReference type="EMBL" id="JAPWTJ010000040">
    <property type="protein sequence ID" value="KAJ8984351.1"/>
    <property type="molecule type" value="Genomic_DNA"/>
</dbReference>
<comment type="caution">
    <text evidence="6">The sequence shown here is derived from an EMBL/GenBank/DDBJ whole genome shotgun (WGS) entry which is preliminary data.</text>
</comment>
<organism evidence="6 7">
    <name type="scientific">Molorchus minor</name>
    <dbReference type="NCBI Taxonomy" id="1323400"/>
    <lineage>
        <taxon>Eukaryota</taxon>
        <taxon>Metazoa</taxon>
        <taxon>Ecdysozoa</taxon>
        <taxon>Arthropoda</taxon>
        <taxon>Hexapoda</taxon>
        <taxon>Insecta</taxon>
        <taxon>Pterygota</taxon>
        <taxon>Neoptera</taxon>
        <taxon>Endopterygota</taxon>
        <taxon>Coleoptera</taxon>
        <taxon>Polyphaga</taxon>
        <taxon>Cucujiformia</taxon>
        <taxon>Chrysomeloidea</taxon>
        <taxon>Cerambycidae</taxon>
        <taxon>Lamiinae</taxon>
        <taxon>Monochamini</taxon>
        <taxon>Molorchus</taxon>
    </lineage>
</organism>
<name>A0ABQ9K191_9CUCU</name>
<dbReference type="PANTHER" id="PTHR10009:SF11">
    <property type="entry name" value="RH54244P"/>
    <property type="match status" value="1"/>
</dbReference>
<sequence>MYYSDEAGDELKFDIEMRLFFLAIFSIALPTVYSVGVNEDFTWTRISYVWPNDRGNRVSRQSKGSTNGVNGERENQVENLDTSNSAPPSIDYQYVNNIPMGANVWKNKLFITVPRRRLGVPSTLNYIRLDSSQKHNVPLIPYPNWNTNLYPDTSGRNENFCSVYRVGIDPCDRLWFVDTGTIEIPGNRTQVIPTTLIIMNLQTDRVIQRYVIPQDQLRTTTTLASVTIDVTKDTCDNAFAYLPDLGGYGLIVYSLKENRSWRVTHNYFYLESTSGEFQIAGHNFQWNDGVFSVELTDTQPDGYRDMFFHSMAGTHMYKVSTRILRNETLATRSYHETDFKEVGDRGPRSQTSSADLYKPTGTLFLGLVNQNALGCWNIKQPLSTISIVQKDDQKMIYPSDVKIVEDKVYLLTNTMPEFLYGRLNYDQVNFRVWSNRVDDAINGTRC</sequence>
<dbReference type="InterPro" id="IPR011042">
    <property type="entry name" value="6-blade_b-propeller_TolB-like"/>
</dbReference>
<accession>A0ABQ9K191</accession>
<feature type="region of interest" description="Disordered" evidence="5">
    <location>
        <begin position="57"/>
        <end position="84"/>
    </location>
</feature>
<feature type="compositionally biased region" description="Polar residues" evidence="5">
    <location>
        <begin position="58"/>
        <end position="69"/>
    </location>
</feature>
<dbReference type="Proteomes" id="UP001162164">
    <property type="component" value="Unassembled WGS sequence"/>
</dbReference>
<gene>
    <name evidence="6" type="ORF">NQ317_012572</name>
</gene>
<dbReference type="Pfam" id="PF03022">
    <property type="entry name" value="MRJP"/>
    <property type="match status" value="1"/>
</dbReference>
<comment type="subcellular location">
    <subcellularLocation>
        <location evidence="1">Secreted</location>
    </subcellularLocation>
</comment>
<dbReference type="PANTHER" id="PTHR10009">
    <property type="entry name" value="PROTEIN YELLOW-RELATED"/>
    <property type="match status" value="1"/>
</dbReference>
<evidence type="ECO:0000313" key="7">
    <source>
        <dbReference type="Proteomes" id="UP001162164"/>
    </source>
</evidence>
<evidence type="ECO:0000256" key="5">
    <source>
        <dbReference type="SAM" id="MobiDB-lite"/>
    </source>
</evidence>
<evidence type="ECO:0000256" key="2">
    <source>
        <dbReference type="ARBA" id="ARBA00009127"/>
    </source>
</evidence>
<evidence type="ECO:0000256" key="1">
    <source>
        <dbReference type="ARBA" id="ARBA00004613"/>
    </source>
</evidence>
<evidence type="ECO:0000256" key="3">
    <source>
        <dbReference type="ARBA" id="ARBA00022525"/>
    </source>
</evidence>
<evidence type="ECO:0000313" key="6">
    <source>
        <dbReference type="EMBL" id="KAJ8984351.1"/>
    </source>
</evidence>
<keyword evidence="7" id="KW-1185">Reference proteome</keyword>
<evidence type="ECO:0000256" key="4">
    <source>
        <dbReference type="ARBA" id="ARBA00022729"/>
    </source>
</evidence>
<dbReference type="InterPro" id="IPR017996">
    <property type="entry name" value="MRJP/yellow-related"/>
</dbReference>